<evidence type="ECO:0000313" key="3">
    <source>
        <dbReference type="Proteomes" id="UP000176631"/>
    </source>
</evidence>
<feature type="transmembrane region" description="Helical" evidence="1">
    <location>
        <begin position="30"/>
        <end position="48"/>
    </location>
</feature>
<accession>A0A1G1WBC3</accession>
<dbReference type="Proteomes" id="UP000176631">
    <property type="component" value="Unassembled WGS sequence"/>
</dbReference>
<evidence type="ECO:0000256" key="1">
    <source>
        <dbReference type="SAM" id="Phobius"/>
    </source>
</evidence>
<reference evidence="2 3" key="1">
    <citation type="journal article" date="2016" name="Nat. Commun.">
        <title>Thousands of microbial genomes shed light on interconnected biogeochemical processes in an aquifer system.</title>
        <authorList>
            <person name="Anantharaman K."/>
            <person name="Brown C.T."/>
            <person name="Hug L.A."/>
            <person name="Sharon I."/>
            <person name="Castelle C.J."/>
            <person name="Probst A.J."/>
            <person name="Thomas B.C."/>
            <person name="Singh A."/>
            <person name="Wilkins M.J."/>
            <person name="Karaoz U."/>
            <person name="Brodie E.L."/>
            <person name="Williams K.H."/>
            <person name="Hubbard S.S."/>
            <person name="Banfield J.F."/>
        </authorList>
    </citation>
    <scope>NUCLEOTIDE SEQUENCE [LARGE SCALE GENOMIC DNA]</scope>
</reference>
<sequence>MKKLLIYYSFIVVSVMVVIGFLSATSLPQLIVATLFFPLFVYFASRVFPRKTRAIHIPVTPLIKILPADAGTVEKVDPAITKLKKEGVDIDRRMFLKLIGSAGASLFLFSLFTKRAEAAFFGSVPGPGTVSIKDVAGNKINPAERSPTDGYKISEVDDGTPAYYGFINKDGAWYIMKETDTGSYLYVRGDNDFSGGWAIHATRDDYDTFDQIFD</sequence>
<proteinExistence type="predicted"/>
<evidence type="ECO:0000313" key="2">
    <source>
        <dbReference type="EMBL" id="OGY24617.1"/>
    </source>
</evidence>
<feature type="transmembrane region" description="Helical" evidence="1">
    <location>
        <begin position="94"/>
        <end position="112"/>
    </location>
</feature>
<gene>
    <name evidence="2" type="ORF">A2172_03875</name>
</gene>
<dbReference type="AlphaFoldDB" id="A0A1G1WBC3"/>
<keyword evidence="1" id="KW-1133">Transmembrane helix</keyword>
<organism evidence="2 3">
    <name type="scientific">Candidatus Woykebacteria bacterium RBG_13_40_15</name>
    <dbReference type="NCBI Taxonomy" id="1802593"/>
    <lineage>
        <taxon>Bacteria</taxon>
        <taxon>Candidatus Woykeibacteriota</taxon>
    </lineage>
</organism>
<feature type="transmembrane region" description="Helical" evidence="1">
    <location>
        <begin position="5"/>
        <end position="24"/>
    </location>
</feature>
<keyword evidence="1" id="KW-0812">Transmembrane</keyword>
<keyword evidence="1" id="KW-0472">Membrane</keyword>
<name>A0A1G1WBC3_9BACT</name>
<dbReference type="STRING" id="1802593.A2172_03875"/>
<protein>
    <submittedName>
        <fullName evidence="2">Uncharacterized protein</fullName>
    </submittedName>
</protein>
<comment type="caution">
    <text evidence="2">The sequence shown here is derived from an EMBL/GenBank/DDBJ whole genome shotgun (WGS) entry which is preliminary data.</text>
</comment>
<dbReference type="EMBL" id="MHCP01000003">
    <property type="protein sequence ID" value="OGY24617.1"/>
    <property type="molecule type" value="Genomic_DNA"/>
</dbReference>